<feature type="compositionally biased region" description="Basic and acidic residues" evidence="1">
    <location>
        <begin position="302"/>
        <end position="311"/>
    </location>
</feature>
<evidence type="ECO:0000313" key="3">
    <source>
        <dbReference type="Proteomes" id="UP000245771"/>
    </source>
</evidence>
<name>A0A316VAA9_9BASI</name>
<feature type="region of interest" description="Disordered" evidence="1">
    <location>
        <begin position="416"/>
        <end position="641"/>
    </location>
</feature>
<feature type="compositionally biased region" description="Acidic residues" evidence="1">
    <location>
        <begin position="483"/>
        <end position="499"/>
    </location>
</feature>
<accession>A0A316VAA9</accession>
<dbReference type="EMBL" id="KZ819603">
    <property type="protein sequence ID" value="PWN34507.1"/>
    <property type="molecule type" value="Genomic_DNA"/>
</dbReference>
<evidence type="ECO:0000313" key="2">
    <source>
        <dbReference type="EMBL" id="PWN34507.1"/>
    </source>
</evidence>
<dbReference type="GeneID" id="37022104"/>
<feature type="compositionally biased region" description="Basic residues" evidence="1">
    <location>
        <begin position="312"/>
        <end position="325"/>
    </location>
</feature>
<dbReference type="InParanoid" id="A0A316VAA9"/>
<feature type="compositionally biased region" description="Basic residues" evidence="1">
    <location>
        <begin position="261"/>
        <end position="273"/>
    </location>
</feature>
<feature type="compositionally biased region" description="Basic and acidic residues" evidence="1">
    <location>
        <begin position="231"/>
        <end position="260"/>
    </location>
</feature>
<dbReference type="AlphaFoldDB" id="A0A316VAA9"/>
<feature type="compositionally biased region" description="Acidic residues" evidence="1">
    <location>
        <begin position="277"/>
        <end position="288"/>
    </location>
</feature>
<feature type="region of interest" description="Disordered" evidence="1">
    <location>
        <begin position="368"/>
        <end position="404"/>
    </location>
</feature>
<organism evidence="2 3">
    <name type="scientific">Meira miltonrushii</name>
    <dbReference type="NCBI Taxonomy" id="1280837"/>
    <lineage>
        <taxon>Eukaryota</taxon>
        <taxon>Fungi</taxon>
        <taxon>Dikarya</taxon>
        <taxon>Basidiomycota</taxon>
        <taxon>Ustilaginomycotina</taxon>
        <taxon>Exobasidiomycetes</taxon>
        <taxon>Exobasidiales</taxon>
        <taxon>Brachybasidiaceae</taxon>
        <taxon>Meira</taxon>
    </lineage>
</organism>
<reference evidence="2 3" key="1">
    <citation type="journal article" date="2018" name="Mol. Biol. Evol.">
        <title>Broad Genomic Sampling Reveals a Smut Pathogenic Ancestry of the Fungal Clade Ustilaginomycotina.</title>
        <authorList>
            <person name="Kijpornyongpan T."/>
            <person name="Mondo S.J."/>
            <person name="Barry K."/>
            <person name="Sandor L."/>
            <person name="Lee J."/>
            <person name="Lipzen A."/>
            <person name="Pangilinan J."/>
            <person name="LaButti K."/>
            <person name="Hainaut M."/>
            <person name="Henrissat B."/>
            <person name="Grigoriev I.V."/>
            <person name="Spatafora J.W."/>
            <person name="Aime M.C."/>
        </authorList>
    </citation>
    <scope>NUCLEOTIDE SEQUENCE [LARGE SCALE GENOMIC DNA]</scope>
    <source>
        <strain evidence="2 3">MCA 3882</strain>
    </source>
</reference>
<feature type="compositionally biased region" description="Basic residues" evidence="1">
    <location>
        <begin position="538"/>
        <end position="550"/>
    </location>
</feature>
<evidence type="ECO:0000256" key="1">
    <source>
        <dbReference type="SAM" id="MobiDB-lite"/>
    </source>
</evidence>
<dbReference type="RefSeq" id="XP_025354809.1">
    <property type="nucleotide sequence ID" value="XM_025500323.1"/>
</dbReference>
<feature type="region of interest" description="Disordered" evidence="1">
    <location>
        <begin position="145"/>
        <end position="350"/>
    </location>
</feature>
<feature type="compositionally biased region" description="Basic and acidic residues" evidence="1">
    <location>
        <begin position="368"/>
        <end position="381"/>
    </location>
</feature>
<proteinExistence type="predicted"/>
<feature type="compositionally biased region" description="Basic and acidic residues" evidence="1">
    <location>
        <begin position="326"/>
        <end position="345"/>
    </location>
</feature>
<protein>
    <submittedName>
        <fullName evidence="2">Uncharacterized protein</fullName>
    </submittedName>
</protein>
<dbReference type="Proteomes" id="UP000245771">
    <property type="component" value="Unassembled WGS sequence"/>
</dbReference>
<dbReference type="OrthoDB" id="10404342at2759"/>
<feature type="compositionally biased region" description="Basic and acidic residues" evidence="1">
    <location>
        <begin position="181"/>
        <end position="191"/>
    </location>
</feature>
<feature type="compositionally biased region" description="Polar residues" evidence="1">
    <location>
        <begin position="145"/>
        <end position="174"/>
    </location>
</feature>
<feature type="compositionally biased region" description="Polar residues" evidence="1">
    <location>
        <begin position="382"/>
        <end position="391"/>
    </location>
</feature>
<feature type="compositionally biased region" description="Basic residues" evidence="1">
    <location>
        <begin position="502"/>
        <end position="520"/>
    </location>
</feature>
<keyword evidence="3" id="KW-1185">Reference proteome</keyword>
<gene>
    <name evidence="2" type="ORF">FA14DRAFT_171288</name>
</gene>
<feature type="compositionally biased region" description="Basic and acidic residues" evidence="1">
    <location>
        <begin position="395"/>
        <end position="404"/>
    </location>
</feature>
<feature type="compositionally biased region" description="Polar residues" evidence="1">
    <location>
        <begin position="458"/>
        <end position="474"/>
    </location>
</feature>
<feature type="compositionally biased region" description="Basic and acidic residues" evidence="1">
    <location>
        <begin position="419"/>
        <end position="450"/>
    </location>
</feature>
<sequence>MPDHLSIHSDHLTQFKSNLQTLPTKQQIFAKMPNNADFPSYAGRGCGCCAHCRCTGACGSIDRKAEPDQLTPPSSQLPARAKTPAPAPAQFDDKDSVLNGPAYNKSLWSTLESLPHPNDLIMGRNSSRKEMLLSPEPLTPFMATSQAKSAGNKTPQNPVSRVPSSVALNNGQNSPPLPNLPKKEKRGEESKSHKRQANGDDSANAFPGSKPNARLPSRKGLPDGGLSIDVPKTKSNEKVMHSDEEGTKRSKSKQSSEHKSTKAKVRNLSRKSKKVESEDESETEEASDEDKAKRSKKKKHKEHIEEPEPKLSHKSSKMLNRKSSQHWKEEQKSAKAIHDSEEETVKSPVKPKVCRKCSVNTLAKLKLAEEHQQSGEGKGRDWTQTTPQLGTFHSPRYDRSAFQDADKVQEEIILQQLQRQRDREWEREQERERESFAREIAQRGHSDHGGRKGKSSKTHSPSVDRQGSRHSLNSGRKMVSSSDNDDDSEEDKSSDEEEEVVKKHKKHRKKKSRSSRNSKKQHSDTEEETNTDEETKARKSRRSKSSKSKKHYETSPTSEEAEEVHQKQSDTSQEDEEDVVEMKSSKKTKRKPKELPNAIMEEDEERFVAQSPSKEKIEPEPLKSSGLDRNNLGPNVAEPQELKHTISIGNFSITRTRTVKPLKEFGSSPALRSLAKMDQDKEEDSAELKRDKLKKILDSKMKDAKTLNAKSSFAMLSSGPKSAKENKLQNEALIIPKLRSMPSLSTFNATKKLIVQHAPASEPNTIYFIDMTHMDEQGNPLVAFRLHADPMADSSDVKLNKKGHDWLMQSHETGSKLKSRLWLSAGRDGPVMFVIDIKSRRVDKFIIQGAPGHLKKFTDSPSWGTHEDYRHLYCQSPEKKQLKWFIQEPGKLMRLFGRSEEDHGHVYAEARLANVAPTKKNRRTTKEAALCFYDPTKETDKSDSPLQMDIGYLCCTWFCARQTYDEGQFAAAHAEVEMIENIEKAFEVDLLAGA</sequence>
<feature type="region of interest" description="Disordered" evidence="1">
    <location>
        <begin position="67"/>
        <end position="98"/>
    </location>
</feature>